<protein>
    <submittedName>
        <fullName evidence="2">Uncharacterized protein</fullName>
    </submittedName>
</protein>
<reference evidence="2" key="1">
    <citation type="submission" date="2014-11" db="EMBL/GenBank/DDBJ databases">
        <authorList>
            <person name="Amaro Gonzalez C."/>
        </authorList>
    </citation>
    <scope>NUCLEOTIDE SEQUENCE</scope>
</reference>
<dbReference type="AlphaFoldDB" id="A0A0E9U0T0"/>
<feature type="region of interest" description="Disordered" evidence="1">
    <location>
        <begin position="1"/>
        <end position="29"/>
    </location>
</feature>
<name>A0A0E9U0T0_ANGAN</name>
<sequence>MVKYPSTPWPRGQSVVSSTQDGISSGLRVHQSTKKKTLYPDRLPLLYVLMRQTGGGQTETEIWRQSHSTALERSDL</sequence>
<proteinExistence type="predicted"/>
<evidence type="ECO:0000256" key="1">
    <source>
        <dbReference type="SAM" id="MobiDB-lite"/>
    </source>
</evidence>
<feature type="compositionally biased region" description="Polar residues" evidence="1">
    <location>
        <begin position="14"/>
        <end position="23"/>
    </location>
</feature>
<dbReference type="EMBL" id="GBXM01049974">
    <property type="protein sequence ID" value="JAH58603.1"/>
    <property type="molecule type" value="Transcribed_RNA"/>
</dbReference>
<accession>A0A0E9U0T0</accession>
<evidence type="ECO:0000313" key="2">
    <source>
        <dbReference type="EMBL" id="JAH58603.1"/>
    </source>
</evidence>
<reference evidence="2" key="2">
    <citation type="journal article" date="2015" name="Fish Shellfish Immunol.">
        <title>Early steps in the European eel (Anguilla anguilla)-Vibrio vulnificus interaction in the gills: Role of the RtxA13 toxin.</title>
        <authorList>
            <person name="Callol A."/>
            <person name="Pajuelo D."/>
            <person name="Ebbesson L."/>
            <person name="Teles M."/>
            <person name="MacKenzie S."/>
            <person name="Amaro C."/>
        </authorList>
    </citation>
    <scope>NUCLEOTIDE SEQUENCE</scope>
</reference>
<organism evidence="2">
    <name type="scientific">Anguilla anguilla</name>
    <name type="common">European freshwater eel</name>
    <name type="synonym">Muraena anguilla</name>
    <dbReference type="NCBI Taxonomy" id="7936"/>
    <lineage>
        <taxon>Eukaryota</taxon>
        <taxon>Metazoa</taxon>
        <taxon>Chordata</taxon>
        <taxon>Craniata</taxon>
        <taxon>Vertebrata</taxon>
        <taxon>Euteleostomi</taxon>
        <taxon>Actinopterygii</taxon>
        <taxon>Neopterygii</taxon>
        <taxon>Teleostei</taxon>
        <taxon>Anguilliformes</taxon>
        <taxon>Anguillidae</taxon>
        <taxon>Anguilla</taxon>
    </lineage>
</organism>